<protein>
    <recommendedName>
        <fullName evidence="1">Putative exodeoxyribonuclease 8 PDDEXK-like domain-containing protein</fullName>
    </recommendedName>
</protein>
<gene>
    <name evidence="2" type="ORF">GXW74_19940</name>
</gene>
<dbReference type="RefSeq" id="WP_211848311.1">
    <property type="nucleotide sequence ID" value="NZ_JAAEDL010000022.1"/>
</dbReference>
<name>A0A9X9XGD8_9PROT</name>
<evidence type="ECO:0000313" key="3">
    <source>
        <dbReference type="Proteomes" id="UP001138709"/>
    </source>
</evidence>
<feature type="domain" description="Putative exodeoxyribonuclease 8 PDDEXK-like" evidence="1">
    <location>
        <begin position="49"/>
        <end position="269"/>
    </location>
</feature>
<reference evidence="2" key="1">
    <citation type="submission" date="2020-01" db="EMBL/GenBank/DDBJ databases">
        <authorList>
            <person name="Rat A."/>
        </authorList>
    </citation>
    <scope>NUCLEOTIDE SEQUENCE</scope>
    <source>
        <strain evidence="2">LMG 31228</strain>
    </source>
</reference>
<dbReference type="Proteomes" id="UP001138709">
    <property type="component" value="Unassembled WGS sequence"/>
</dbReference>
<dbReference type="Pfam" id="PF12684">
    <property type="entry name" value="DUF3799"/>
    <property type="match status" value="1"/>
</dbReference>
<evidence type="ECO:0000259" key="1">
    <source>
        <dbReference type="Pfam" id="PF12684"/>
    </source>
</evidence>
<reference evidence="2" key="2">
    <citation type="journal article" date="2021" name="Syst. Appl. Microbiol.">
        <title>Roseomonas hellenica sp. nov., isolated from roots of wild-growing Alkanna tinctoria.</title>
        <authorList>
            <person name="Rat A."/>
            <person name="Naranjo H.D."/>
            <person name="Lebbe L."/>
            <person name="Cnockaert M."/>
            <person name="Krigas N."/>
            <person name="Grigoriadou K."/>
            <person name="Maloupa E."/>
            <person name="Willems A."/>
        </authorList>
    </citation>
    <scope>NUCLEOTIDE SEQUENCE</scope>
    <source>
        <strain evidence="2">LMG 31228</strain>
    </source>
</reference>
<dbReference type="EMBL" id="JAAEDL010000022">
    <property type="protein sequence ID" value="MBR0682774.1"/>
    <property type="molecule type" value="Genomic_DNA"/>
</dbReference>
<evidence type="ECO:0000313" key="2">
    <source>
        <dbReference type="EMBL" id="MBR0682774.1"/>
    </source>
</evidence>
<organism evidence="2 3">
    <name type="scientific">Neoroseomonas eburnea</name>
    <dbReference type="NCBI Taxonomy" id="1346889"/>
    <lineage>
        <taxon>Bacteria</taxon>
        <taxon>Pseudomonadati</taxon>
        <taxon>Pseudomonadota</taxon>
        <taxon>Alphaproteobacteria</taxon>
        <taxon>Acetobacterales</taxon>
        <taxon>Acetobacteraceae</taxon>
        <taxon>Neoroseomonas</taxon>
    </lineage>
</organism>
<keyword evidence="3" id="KW-1185">Reference proteome</keyword>
<dbReference type="AlphaFoldDB" id="A0A9X9XGD8"/>
<dbReference type="InterPro" id="IPR024432">
    <property type="entry name" value="Put_RecE_PDDEXK-like_dom"/>
</dbReference>
<sequence length="318" mass="35084">MTYITSPGLYEMPAARYHADPVAQLSLSASIAHILLSQSPAHARWAHPRLNPSWQDSEPTTQQDEGTALHAAILENRGVVALCDFPDWRKKEAQEARRLARETGKVPILAHRWAEIEGTAAAVRAALRGHEVGDVLASGVAERVMVWREDTAAGPVWCRSRVDWLRATTAPIGYVWDLKTVGGSAEPGAWGKKLTSDGYALQAAFYLRGARALGLEPSGFRFIVVERDAPHGVSVCECAPDLMHFAEQQARAALELWGQCIHSGEWPSYPPRVAAVEAPSWAMMQWEERALRVERETKAKPFYMPESQRVVNSGAPFA</sequence>
<proteinExistence type="predicted"/>
<dbReference type="Gene3D" id="3.90.320.10">
    <property type="match status" value="1"/>
</dbReference>
<accession>A0A9X9XGD8</accession>
<comment type="caution">
    <text evidence="2">The sequence shown here is derived from an EMBL/GenBank/DDBJ whole genome shotgun (WGS) entry which is preliminary data.</text>
</comment>
<dbReference type="InterPro" id="IPR011604">
    <property type="entry name" value="PDDEXK-like_dom_sf"/>
</dbReference>